<dbReference type="EMBL" id="KC513605">
    <property type="protein sequence ID" value="AGE95029.1"/>
    <property type="molecule type" value="Genomic_DNA"/>
</dbReference>
<feature type="domain" description="Helicase ATP-binding" evidence="20">
    <location>
        <begin position="18"/>
        <end position="231"/>
    </location>
</feature>
<evidence type="ECO:0000256" key="18">
    <source>
        <dbReference type="ARBA" id="ARBA00045702"/>
    </source>
</evidence>
<feature type="domain" description="Helicase ATP-binding" evidence="21">
    <location>
        <begin position="1"/>
        <end position="261"/>
    </location>
</feature>
<dbReference type="PANTHER" id="PTHR11472:SF41">
    <property type="entry name" value="ATP-DEPENDENT DNA HELICASE DDX11-RELATED"/>
    <property type="match status" value="1"/>
</dbReference>
<evidence type="ECO:0000256" key="15">
    <source>
        <dbReference type="ARBA" id="ARBA00044969"/>
    </source>
</evidence>
<sequence length="619" mass="69018">MGGIELYDVQKLLIRDARRVIDEGTAGIFSSPTGTGKTMSLLSAVIDYIGADEAGLDPRNRALEQALFQGGRMKVLYCTRTHTQLTQAINELKKLEAGCNSVVLGSRRIYCLNERVCQNRSSDAVNEGCKEAVKEGLCVFYDGCDLFDGHGVLDVEDLVAMGRNERLCPYYVSKRYSQQCDIVFLPYQLLFTREGRKSMGIDVRESIVVVDEAHNIYDSVVQMNTACILFSTMNRCIKAMQLYRERHGRRMKREGQLETVVEILRRIKGFGDEYCGDVGEGEGVMGVSEFLLKAGIEDFNMLEVEDYIVTSGIFRRLEGFGSNPSLQIPEISKFLGLLTVSDRSGRIFYSSRGVRFTPLDASMYFEDVLECRALLLAGGTMEPVDQLMSVLGKKSPRYFSYGSICNDFLALVMGSGPSGREIIVNFETRERPESIKDVTSSISNLSNAVKDGGMVCFLPSKAYLGILRERCGDMVGTKKALYEDLITFEGYAEEAGRGPCILFAVMGGRLSEGVNFGDGLCRLLVVVGVPYPTQDLELKERAKFNGGEYATSIAMRTVNQTLGRALRHRNDYAVLVLLDKRYIQLSRLVSPWIREKVVHCDFGSGLFRASRFLGRDRCL</sequence>
<dbReference type="InterPro" id="IPR006555">
    <property type="entry name" value="ATP-dep_Helicase_C"/>
</dbReference>
<comment type="cofactor">
    <cofactor evidence="1">
        <name>[4Fe-4S] cluster</name>
        <dbReference type="ChEBI" id="CHEBI:49883"/>
    </cofactor>
</comment>
<evidence type="ECO:0000256" key="17">
    <source>
        <dbReference type="ARBA" id="ARBA00045008"/>
    </source>
</evidence>
<comment type="function">
    <text evidence="18">ATP-dependent DNA helicase important for chromosome transmission and normal cell cycle progression in G(2)/M. May have a role in changing DNA topology to allow the loading of proteins involved in maintaining sister chromatid cohesion in the vicinity of the centromeres. Has a specific role in chromosome segregation during meiosis II.</text>
</comment>
<dbReference type="InterPro" id="IPR002464">
    <property type="entry name" value="DNA/RNA_helicase_DEAH_CS"/>
</dbReference>
<dbReference type="VEuPathDB" id="MicrosporidiaDB:AEWR_081160"/>
<comment type="similarity">
    <text evidence="2">Belongs to the DEAD box helicase family. DEAH subfamily. DDX11/CHL1 sub-subfamily.</text>
</comment>
<comment type="catalytic activity">
    <reaction evidence="19">
        <text>ATP + H2O = ADP + phosphate + H(+)</text>
        <dbReference type="Rhea" id="RHEA:13065"/>
        <dbReference type="ChEBI" id="CHEBI:15377"/>
        <dbReference type="ChEBI" id="CHEBI:15378"/>
        <dbReference type="ChEBI" id="CHEBI:30616"/>
        <dbReference type="ChEBI" id="CHEBI:43474"/>
        <dbReference type="ChEBI" id="CHEBI:456216"/>
        <dbReference type="EC" id="5.6.2.3"/>
    </reaction>
</comment>
<dbReference type="InterPro" id="IPR014013">
    <property type="entry name" value="Helic_SF1/SF2_ATP-bd_DinG/Rad3"/>
</dbReference>
<keyword evidence="10" id="KW-0408">Iron</keyword>
<accession>M1JI14</accession>
<keyword evidence="9" id="KW-0067">ATP-binding</keyword>
<dbReference type="GO" id="GO:0005634">
    <property type="term" value="C:nucleus"/>
    <property type="evidence" value="ECO:0007669"/>
    <property type="project" value="TreeGrafter"/>
</dbReference>
<dbReference type="VEuPathDB" id="MicrosporidiaDB:ECU08_1120"/>
<evidence type="ECO:0000256" key="11">
    <source>
        <dbReference type="ARBA" id="ARBA00023014"/>
    </source>
</evidence>
<evidence type="ECO:0000256" key="12">
    <source>
        <dbReference type="ARBA" id="ARBA00023235"/>
    </source>
</evidence>
<dbReference type="GO" id="GO:0046872">
    <property type="term" value="F:metal ion binding"/>
    <property type="evidence" value="ECO:0007669"/>
    <property type="project" value="UniProtKB-KW"/>
</dbReference>
<evidence type="ECO:0000256" key="5">
    <source>
        <dbReference type="ARBA" id="ARBA00022723"/>
    </source>
</evidence>
<evidence type="ECO:0000256" key="10">
    <source>
        <dbReference type="ARBA" id="ARBA00023004"/>
    </source>
</evidence>
<evidence type="ECO:0000256" key="7">
    <source>
        <dbReference type="ARBA" id="ARBA00022801"/>
    </source>
</evidence>
<dbReference type="GO" id="GO:0003677">
    <property type="term" value="F:DNA binding"/>
    <property type="evidence" value="ECO:0007669"/>
    <property type="project" value="InterPro"/>
</dbReference>
<dbReference type="VEuPathDB" id="MicrosporidiaDB:AEWD_081110"/>
<keyword evidence="11" id="KW-0411">Iron-sulfur</keyword>
<keyword evidence="7" id="KW-0378">Hydrolase</keyword>
<keyword evidence="6" id="KW-0547">Nucleotide-binding</keyword>
<dbReference type="PROSITE" id="PS51192">
    <property type="entry name" value="HELICASE_ATP_BIND_1"/>
    <property type="match status" value="1"/>
</dbReference>
<name>M1JI14_ENCCN</name>
<dbReference type="VEuPathDB" id="MicrosporidiaDB:AEWQ_081150"/>
<dbReference type="InterPro" id="IPR027417">
    <property type="entry name" value="P-loop_NTPase"/>
</dbReference>
<dbReference type="VEuPathDB" id="MicrosporidiaDB:M970_081160"/>
<dbReference type="SMART" id="SM00491">
    <property type="entry name" value="HELICc2"/>
    <property type="match status" value="1"/>
</dbReference>
<evidence type="ECO:0000256" key="14">
    <source>
        <dbReference type="ARBA" id="ARBA00029709"/>
    </source>
</evidence>
<evidence type="ECO:0000259" key="21">
    <source>
        <dbReference type="PROSITE" id="PS51193"/>
    </source>
</evidence>
<dbReference type="AlphaFoldDB" id="M1JI14"/>
<evidence type="ECO:0000256" key="1">
    <source>
        <dbReference type="ARBA" id="ARBA00001966"/>
    </source>
</evidence>
<dbReference type="Pfam" id="PF06733">
    <property type="entry name" value="DEAD_2"/>
    <property type="match status" value="1"/>
</dbReference>
<dbReference type="GO" id="GO:0034085">
    <property type="term" value="P:establishment of sister chromatid cohesion"/>
    <property type="evidence" value="ECO:0007669"/>
    <property type="project" value="TreeGrafter"/>
</dbReference>
<dbReference type="GO" id="GO:0016818">
    <property type="term" value="F:hydrolase activity, acting on acid anhydrides, in phosphorus-containing anhydrides"/>
    <property type="evidence" value="ECO:0007669"/>
    <property type="project" value="InterPro"/>
</dbReference>
<dbReference type="PANTHER" id="PTHR11472">
    <property type="entry name" value="DNA REPAIR DEAD HELICASE RAD3/XP-D SUBFAMILY MEMBER"/>
    <property type="match status" value="1"/>
</dbReference>
<keyword evidence="5" id="KW-0479">Metal-binding</keyword>
<evidence type="ECO:0000259" key="20">
    <source>
        <dbReference type="PROSITE" id="PS51192"/>
    </source>
</evidence>
<dbReference type="GO" id="GO:0006139">
    <property type="term" value="P:nucleobase-containing compound metabolic process"/>
    <property type="evidence" value="ECO:0007669"/>
    <property type="project" value="InterPro"/>
</dbReference>
<keyword evidence="12" id="KW-0413">Isomerase</keyword>
<protein>
    <recommendedName>
        <fullName evidence="4">ATP-dependent DNA helicase CHL1</fullName>
        <ecNumber evidence="15">5.6.2.3</ecNumber>
    </recommendedName>
    <alternativeName>
        <fullName evidence="3">ATP-dependent DNA helicase chl1</fullName>
    </alternativeName>
    <alternativeName>
        <fullName evidence="14">Chromosome loss protein 1</fullName>
    </alternativeName>
    <alternativeName>
        <fullName evidence="16 17">DNA 5'-3' helicase CHL1</fullName>
    </alternativeName>
</protein>
<reference evidence="22" key="1">
    <citation type="journal article" date="2013" name="Eukaryot. Cell">
        <title>Extremely Reduced Levels of Heterozygosity in the Vertebrate Pathogen Encephalitozoon cuniculi.</title>
        <authorList>
            <person name="Selman M."/>
            <person name="Sak B."/>
            <person name="Kvac M."/>
            <person name="Farinelli L."/>
            <person name="Weiss L.M."/>
            <person name="Corradi N."/>
        </authorList>
    </citation>
    <scope>NUCLEOTIDE SEQUENCE</scope>
</reference>
<dbReference type="SMART" id="SM00488">
    <property type="entry name" value="DEXDc2"/>
    <property type="match status" value="1"/>
</dbReference>
<dbReference type="EC" id="5.6.2.3" evidence="15"/>
<evidence type="ECO:0000256" key="13">
    <source>
        <dbReference type="ARBA" id="ARBA00023306"/>
    </source>
</evidence>
<evidence type="ECO:0000256" key="2">
    <source>
        <dbReference type="ARBA" id="ARBA00008435"/>
    </source>
</evidence>
<evidence type="ECO:0000256" key="6">
    <source>
        <dbReference type="ARBA" id="ARBA00022741"/>
    </source>
</evidence>
<proteinExistence type="inferred from homology"/>
<dbReference type="SUPFAM" id="SSF52540">
    <property type="entry name" value="P-loop containing nucleoside triphosphate hydrolases"/>
    <property type="match status" value="2"/>
</dbReference>
<dbReference type="PROSITE" id="PS00690">
    <property type="entry name" value="DEAH_ATP_HELICASE"/>
    <property type="match status" value="1"/>
</dbReference>
<keyword evidence="8" id="KW-0347">Helicase</keyword>
<gene>
    <name evidence="22" type="ORF">ECU08_1120</name>
</gene>
<dbReference type="InterPro" id="IPR006554">
    <property type="entry name" value="Helicase-like_DEXD_c2"/>
</dbReference>
<evidence type="ECO:0000256" key="8">
    <source>
        <dbReference type="ARBA" id="ARBA00022806"/>
    </source>
</evidence>
<dbReference type="GO" id="GO:0051536">
    <property type="term" value="F:iron-sulfur cluster binding"/>
    <property type="evidence" value="ECO:0007669"/>
    <property type="project" value="UniProtKB-KW"/>
</dbReference>
<dbReference type="InterPro" id="IPR010614">
    <property type="entry name" value="RAD3-like_helicase_DEAD"/>
</dbReference>
<evidence type="ECO:0000256" key="9">
    <source>
        <dbReference type="ARBA" id="ARBA00022840"/>
    </source>
</evidence>
<dbReference type="Gene3D" id="3.40.50.300">
    <property type="entry name" value="P-loop containing nucleotide triphosphate hydrolases"/>
    <property type="match status" value="2"/>
</dbReference>
<dbReference type="InterPro" id="IPR014001">
    <property type="entry name" value="Helicase_ATP-bd"/>
</dbReference>
<dbReference type="PROSITE" id="PS51193">
    <property type="entry name" value="HELICASE_ATP_BIND_2"/>
    <property type="match status" value="1"/>
</dbReference>
<evidence type="ECO:0000256" key="4">
    <source>
        <dbReference type="ARBA" id="ARBA00017386"/>
    </source>
</evidence>
<organism evidence="22">
    <name type="scientific">Encephalitozoon cuniculi</name>
    <name type="common">Microsporidian parasite</name>
    <dbReference type="NCBI Taxonomy" id="6035"/>
    <lineage>
        <taxon>Eukaryota</taxon>
        <taxon>Fungi</taxon>
        <taxon>Fungi incertae sedis</taxon>
        <taxon>Microsporidia</taxon>
        <taxon>Unikaryonidae</taxon>
        <taxon>Encephalitozoon</taxon>
    </lineage>
</organism>
<dbReference type="InterPro" id="IPR045028">
    <property type="entry name" value="DinG/Rad3-like"/>
</dbReference>
<dbReference type="GO" id="GO:0005524">
    <property type="term" value="F:ATP binding"/>
    <property type="evidence" value="ECO:0007669"/>
    <property type="project" value="UniProtKB-KW"/>
</dbReference>
<evidence type="ECO:0000256" key="19">
    <source>
        <dbReference type="ARBA" id="ARBA00048954"/>
    </source>
</evidence>
<dbReference type="GO" id="GO:0043139">
    <property type="term" value="F:5'-3' DNA helicase activity"/>
    <property type="evidence" value="ECO:0007669"/>
    <property type="project" value="UniProtKB-EC"/>
</dbReference>
<evidence type="ECO:0000256" key="3">
    <source>
        <dbReference type="ARBA" id="ARBA00016387"/>
    </source>
</evidence>
<dbReference type="Pfam" id="PF13307">
    <property type="entry name" value="Helicase_C_2"/>
    <property type="match status" value="1"/>
</dbReference>
<keyword evidence="13" id="KW-0131">Cell cycle</keyword>
<evidence type="ECO:0000313" key="22">
    <source>
        <dbReference type="EMBL" id="AGE95029.1"/>
    </source>
</evidence>
<evidence type="ECO:0000256" key="16">
    <source>
        <dbReference type="ARBA" id="ARBA00044998"/>
    </source>
</evidence>